<dbReference type="EMBL" id="ML977501">
    <property type="protein sequence ID" value="KAF2131903.1"/>
    <property type="molecule type" value="Genomic_DNA"/>
</dbReference>
<reference evidence="1" key="1">
    <citation type="journal article" date="2020" name="Stud. Mycol.">
        <title>101 Dothideomycetes genomes: a test case for predicting lifestyles and emergence of pathogens.</title>
        <authorList>
            <person name="Haridas S."/>
            <person name="Albert R."/>
            <person name="Binder M."/>
            <person name="Bloem J."/>
            <person name="Labutti K."/>
            <person name="Salamov A."/>
            <person name="Andreopoulos B."/>
            <person name="Baker S."/>
            <person name="Barry K."/>
            <person name="Bills G."/>
            <person name="Bluhm B."/>
            <person name="Cannon C."/>
            <person name="Castanera R."/>
            <person name="Culley D."/>
            <person name="Daum C."/>
            <person name="Ezra D."/>
            <person name="Gonzalez J."/>
            <person name="Henrissat B."/>
            <person name="Kuo A."/>
            <person name="Liang C."/>
            <person name="Lipzen A."/>
            <person name="Lutzoni F."/>
            <person name="Magnuson J."/>
            <person name="Mondo S."/>
            <person name="Nolan M."/>
            <person name="Ohm R."/>
            <person name="Pangilinan J."/>
            <person name="Park H.-J."/>
            <person name="Ramirez L."/>
            <person name="Alfaro M."/>
            <person name="Sun H."/>
            <person name="Tritt A."/>
            <person name="Yoshinaga Y."/>
            <person name="Zwiers L.-H."/>
            <person name="Turgeon B."/>
            <person name="Goodwin S."/>
            <person name="Spatafora J."/>
            <person name="Crous P."/>
            <person name="Grigoriev I."/>
        </authorList>
    </citation>
    <scope>NUCLEOTIDE SEQUENCE</scope>
    <source>
        <strain evidence="1">CBS 119687</strain>
    </source>
</reference>
<protein>
    <submittedName>
        <fullName evidence="1">Uncharacterized protein</fullName>
    </submittedName>
</protein>
<evidence type="ECO:0000313" key="1">
    <source>
        <dbReference type="EMBL" id="KAF2131903.1"/>
    </source>
</evidence>
<name>A0A6A6AL27_9PLEO</name>
<dbReference type="GeneID" id="54409909"/>
<sequence>MFSVEDVKDILQLLPPPQSNTGSLPSLVPSASGLGLVTLQQLQFQFQSRMTKETQRIPLLSLTLDLDVDQDVVLQLVRTQRTIALLSGDSRIIITESERQSIHEELYSLITHGLVSKSDFAKKKDIDTESLSFLLSESEEIVDIGEYVCSASYEHKISETLEDGLRRSLKETQSVDFAPTDFISKDTPGSSSMSLQPPSMFFVLRILDRVLRAPDLAENFYLHEREDSIRCTPKRLLEQEGEAVVRDLQTGNLVFLEISQFRNRFIYTTPRHIAQYFETSPDVEVIDSYAISKVWASSLGDECRQTLDRDGVVNVRQRLTVLPPDVGDRVRQQVEQFVFNLVQKPDTELHRVGEYWFTEDGYINHKDRILSIAAADANFQWQQLTDSPEKEVKFSLSNITTAITDNEPVLRALVQERSVEKAAEECFWNTVSNRESENEAEFSISWNERVVLRTYVYNQGLDAVGDQKLRDQLAELFAAYAQKELIPDAITKARSNGLMMSRKTRKNVQKLESRLSTEKMDTSTIVIAVNKFNKKQSIEAPGASSLEESKKTMVLDMTRRMQKQKKSDGPVLFLTLVVLLFAKHHPGVVYATGKFAPKLLKQLKSVLEPVQYEQLEKWKEAAKTGTLSAEDRDEMKKIAEV</sequence>
<organism evidence="1 2">
    <name type="scientific">Dothidotthia symphoricarpi CBS 119687</name>
    <dbReference type="NCBI Taxonomy" id="1392245"/>
    <lineage>
        <taxon>Eukaryota</taxon>
        <taxon>Fungi</taxon>
        <taxon>Dikarya</taxon>
        <taxon>Ascomycota</taxon>
        <taxon>Pezizomycotina</taxon>
        <taxon>Dothideomycetes</taxon>
        <taxon>Pleosporomycetidae</taxon>
        <taxon>Pleosporales</taxon>
        <taxon>Dothidotthiaceae</taxon>
        <taxon>Dothidotthia</taxon>
    </lineage>
</organism>
<evidence type="ECO:0000313" key="2">
    <source>
        <dbReference type="Proteomes" id="UP000799771"/>
    </source>
</evidence>
<keyword evidence="2" id="KW-1185">Reference proteome</keyword>
<dbReference type="AlphaFoldDB" id="A0A6A6AL27"/>
<gene>
    <name evidence="1" type="ORF">P153DRAFT_373757</name>
</gene>
<dbReference type="Proteomes" id="UP000799771">
    <property type="component" value="Unassembled WGS sequence"/>
</dbReference>
<proteinExistence type="predicted"/>
<accession>A0A6A6AL27</accession>
<dbReference type="RefSeq" id="XP_033526290.1">
    <property type="nucleotide sequence ID" value="XM_033669477.1"/>
</dbReference>
<dbReference type="OrthoDB" id="3935714at2759"/>